<dbReference type="InterPro" id="IPR052924">
    <property type="entry name" value="OsmC/Ohr_hydroprdx_reductase"/>
</dbReference>
<dbReference type="InterPro" id="IPR015946">
    <property type="entry name" value="KH_dom-like_a/b"/>
</dbReference>
<keyword evidence="1" id="KW-0560">Oxidoreductase</keyword>
<dbReference type="EMBL" id="JBHSDV010000001">
    <property type="protein sequence ID" value="MFC4386687.1"/>
    <property type="molecule type" value="Genomic_DNA"/>
</dbReference>
<dbReference type="InterPro" id="IPR036102">
    <property type="entry name" value="OsmC/Ohrsf"/>
</dbReference>
<dbReference type="Pfam" id="PF02566">
    <property type="entry name" value="OsmC"/>
    <property type="match status" value="1"/>
</dbReference>
<accession>A0ABV8VQG1</accession>
<name>A0ABV8VQG1_9BACI</name>
<dbReference type="EC" id="1.11.1.-" evidence="1"/>
<gene>
    <name evidence="1" type="ORF">ACFOZ1_02580</name>
</gene>
<protein>
    <submittedName>
        <fullName evidence="1">OsmC family protein</fullName>
        <ecNumber evidence="1">1.11.1.-</ecNumber>
    </submittedName>
</protein>
<dbReference type="Gene3D" id="3.30.300.20">
    <property type="match status" value="1"/>
</dbReference>
<dbReference type="PANTHER" id="PTHR35368">
    <property type="entry name" value="HYDROPEROXIDE REDUCTASE"/>
    <property type="match status" value="1"/>
</dbReference>
<evidence type="ECO:0000313" key="1">
    <source>
        <dbReference type="EMBL" id="MFC4386687.1"/>
    </source>
</evidence>
<dbReference type="Proteomes" id="UP001595880">
    <property type="component" value="Unassembled WGS sequence"/>
</dbReference>
<sequence length="150" mass="17063">MSNKEIRTVKASTKQVSPLRYANKVRDFHFEIDEPEKLGGTNTAPTPLEYILGSFNSCLLIVVEMVAKQHGYQYEYLQSDTVAEIDRRGIAGVDGVIPYYKNVTSEIEVISNESDEVIEKWKEEVLKRCPAYNLFLDAAIDINLNWSVTK</sequence>
<dbReference type="RefSeq" id="WP_390195524.1">
    <property type="nucleotide sequence ID" value="NZ_JBHSDV010000001.1"/>
</dbReference>
<evidence type="ECO:0000313" key="2">
    <source>
        <dbReference type="Proteomes" id="UP001595880"/>
    </source>
</evidence>
<proteinExistence type="predicted"/>
<dbReference type="InterPro" id="IPR003718">
    <property type="entry name" value="OsmC/Ohr_fam"/>
</dbReference>
<dbReference type="GO" id="GO:0004601">
    <property type="term" value="F:peroxidase activity"/>
    <property type="evidence" value="ECO:0007669"/>
    <property type="project" value="UniProtKB-KW"/>
</dbReference>
<dbReference type="PANTHER" id="PTHR35368:SF1">
    <property type="entry name" value="HYDROPEROXIDE REDUCTASE"/>
    <property type="match status" value="1"/>
</dbReference>
<comment type="caution">
    <text evidence="1">The sequence shown here is derived from an EMBL/GenBank/DDBJ whole genome shotgun (WGS) entry which is preliminary data.</text>
</comment>
<keyword evidence="2" id="KW-1185">Reference proteome</keyword>
<reference evidence="2" key="1">
    <citation type="journal article" date="2019" name="Int. J. Syst. Evol. Microbiol.">
        <title>The Global Catalogue of Microorganisms (GCM) 10K type strain sequencing project: providing services to taxonomists for standard genome sequencing and annotation.</title>
        <authorList>
            <consortium name="The Broad Institute Genomics Platform"/>
            <consortium name="The Broad Institute Genome Sequencing Center for Infectious Disease"/>
            <person name="Wu L."/>
            <person name="Ma J."/>
        </authorList>
    </citation>
    <scope>NUCLEOTIDE SEQUENCE [LARGE SCALE GENOMIC DNA]</scope>
    <source>
        <strain evidence="2">KACC 14058</strain>
    </source>
</reference>
<keyword evidence="1" id="KW-0575">Peroxidase</keyword>
<organism evidence="1 2">
    <name type="scientific">Gracilibacillus marinus</name>
    <dbReference type="NCBI Taxonomy" id="630535"/>
    <lineage>
        <taxon>Bacteria</taxon>
        <taxon>Bacillati</taxon>
        <taxon>Bacillota</taxon>
        <taxon>Bacilli</taxon>
        <taxon>Bacillales</taxon>
        <taxon>Bacillaceae</taxon>
        <taxon>Gracilibacillus</taxon>
    </lineage>
</organism>
<dbReference type="SUPFAM" id="SSF82784">
    <property type="entry name" value="OsmC-like"/>
    <property type="match status" value="1"/>
</dbReference>